<dbReference type="InterPro" id="IPR036291">
    <property type="entry name" value="NAD(P)-bd_dom_sf"/>
</dbReference>
<dbReference type="SMART" id="SM00822">
    <property type="entry name" value="PKS_KR"/>
    <property type="match status" value="1"/>
</dbReference>
<dbReference type="CDD" id="cd02440">
    <property type="entry name" value="AdoMet_MTases"/>
    <property type="match status" value="1"/>
</dbReference>
<dbReference type="InterPro" id="IPR014043">
    <property type="entry name" value="Acyl_transferase_dom"/>
</dbReference>
<dbReference type="PROSITE" id="PS50075">
    <property type="entry name" value="CARRIER"/>
    <property type="match status" value="1"/>
</dbReference>
<dbReference type="SMART" id="SM00827">
    <property type="entry name" value="PKS_AT"/>
    <property type="match status" value="1"/>
</dbReference>
<accession>A0A0M4KCM1</accession>
<dbReference type="Pfam" id="PF00550">
    <property type="entry name" value="PP-binding"/>
    <property type="match status" value="1"/>
</dbReference>
<feature type="domain" description="Ketosynthase family 3 (KS3)" evidence="9">
    <location>
        <begin position="35"/>
        <end position="455"/>
    </location>
</feature>
<dbReference type="Pfam" id="PF08659">
    <property type="entry name" value="KR"/>
    <property type="match status" value="1"/>
</dbReference>
<dbReference type="Pfam" id="PF16197">
    <property type="entry name" value="KAsynt_C_assoc"/>
    <property type="match status" value="1"/>
</dbReference>
<dbReference type="CDD" id="cd00833">
    <property type="entry name" value="PKS"/>
    <property type="match status" value="1"/>
</dbReference>
<evidence type="ECO:0000256" key="1">
    <source>
        <dbReference type="ARBA" id="ARBA00004792"/>
    </source>
</evidence>
<evidence type="ECO:0000259" key="8">
    <source>
        <dbReference type="PROSITE" id="PS50075"/>
    </source>
</evidence>
<dbReference type="InterPro" id="IPR057326">
    <property type="entry name" value="KR_dom"/>
</dbReference>
<dbReference type="FunFam" id="3.40.47.10:FF:000019">
    <property type="entry name" value="Polyketide synthase type I"/>
    <property type="match status" value="1"/>
</dbReference>
<dbReference type="SUPFAM" id="SSF47336">
    <property type="entry name" value="ACP-like"/>
    <property type="match status" value="1"/>
</dbReference>
<dbReference type="InterPro" id="IPR020806">
    <property type="entry name" value="PKS_PP-bd"/>
</dbReference>
<dbReference type="InterPro" id="IPR013217">
    <property type="entry name" value="Methyltransf_12"/>
</dbReference>
<dbReference type="InterPro" id="IPR001227">
    <property type="entry name" value="Ac_transferase_dom_sf"/>
</dbReference>
<dbReference type="InterPro" id="IPR014030">
    <property type="entry name" value="Ketoacyl_synth_N"/>
</dbReference>
<dbReference type="InterPro" id="IPR016039">
    <property type="entry name" value="Thiolase-like"/>
</dbReference>
<dbReference type="CDD" id="cd08955">
    <property type="entry name" value="KR_2_FAS_SDR_x"/>
    <property type="match status" value="1"/>
</dbReference>
<reference evidence="10" key="1">
    <citation type="journal article" date="2015" name="Angew. Chem. Int. Ed. Engl.">
        <title>Nannocystin A: an Elongation Factor 1 Inhibitor from Myxobacteria with Differential Anti-Cancer Properties.</title>
        <authorList>
            <person name="Krastel P."/>
            <person name="Roggo S."/>
            <person name="Schirle M."/>
            <person name="Ross N.T."/>
            <person name="Perruccio F."/>
            <person name="Aspesi P.Jr."/>
            <person name="Aust T."/>
            <person name="Buntin K."/>
            <person name="Estoppey D."/>
            <person name="Liechty B."/>
            <person name="Mapa F."/>
            <person name="Memmert K."/>
            <person name="Miller H."/>
            <person name="Pan X."/>
            <person name="Riedl R."/>
            <person name="Thibaut C."/>
            <person name="Thomas J."/>
            <person name="Wagner T."/>
            <person name="Weber E."/>
            <person name="Xie X."/>
            <person name="Schmitt E.K."/>
            <person name="Hoepfner D."/>
        </authorList>
    </citation>
    <scope>NUCLEOTIDE SEQUENCE</scope>
    <source>
        <strain evidence="10">MB1016</strain>
    </source>
</reference>
<comment type="function">
    <text evidence="7">Involved in production of the polyketide antibiotic thailandamide.</text>
</comment>
<dbReference type="InterPro" id="IPR020803">
    <property type="entry name" value="MeTfrase_dom"/>
</dbReference>
<protein>
    <submittedName>
        <fullName evidence="10">Polyketide synthase</fullName>
    </submittedName>
</protein>
<dbReference type="PANTHER" id="PTHR43775:SF51">
    <property type="entry name" value="INACTIVE PHENOLPHTHIOCEROL SYNTHESIS POLYKETIDE SYNTHASE TYPE I PKS1-RELATED"/>
    <property type="match status" value="1"/>
</dbReference>
<dbReference type="GO" id="GO:0031177">
    <property type="term" value="F:phosphopantetheine binding"/>
    <property type="evidence" value="ECO:0007669"/>
    <property type="project" value="InterPro"/>
</dbReference>
<comment type="pathway">
    <text evidence="1">Antibiotic biosynthesis.</text>
</comment>
<evidence type="ECO:0000256" key="5">
    <source>
        <dbReference type="ARBA" id="ARBA00022737"/>
    </source>
</evidence>
<evidence type="ECO:0000256" key="3">
    <source>
        <dbReference type="ARBA" id="ARBA00022553"/>
    </source>
</evidence>
<dbReference type="InterPro" id="IPR054514">
    <property type="entry name" value="RhiE-like_linker"/>
</dbReference>
<dbReference type="SUPFAM" id="SSF52151">
    <property type="entry name" value="FabD/lysophospholipase-like"/>
    <property type="match status" value="1"/>
</dbReference>
<dbReference type="Pfam" id="PF22336">
    <property type="entry name" value="RhiE-like_linker"/>
    <property type="match status" value="1"/>
</dbReference>
<dbReference type="Gene3D" id="1.10.1200.10">
    <property type="entry name" value="ACP-like"/>
    <property type="match status" value="1"/>
</dbReference>
<dbReference type="PROSITE" id="PS00012">
    <property type="entry name" value="PHOSPHOPANTETHEINE"/>
    <property type="match status" value="1"/>
</dbReference>
<proteinExistence type="predicted"/>
<evidence type="ECO:0000313" key="10">
    <source>
        <dbReference type="EMBL" id="ALD82523.1"/>
    </source>
</evidence>
<dbReference type="SMART" id="SM00823">
    <property type="entry name" value="PKS_PP"/>
    <property type="match status" value="1"/>
</dbReference>
<name>A0A0M4KCM1_9BACT</name>
<dbReference type="InterPro" id="IPR032821">
    <property type="entry name" value="PKS_assoc"/>
</dbReference>
<dbReference type="GO" id="GO:0006633">
    <property type="term" value="P:fatty acid biosynthetic process"/>
    <property type="evidence" value="ECO:0007669"/>
    <property type="project" value="TreeGrafter"/>
</dbReference>
<dbReference type="PANTHER" id="PTHR43775">
    <property type="entry name" value="FATTY ACID SYNTHASE"/>
    <property type="match status" value="1"/>
</dbReference>
<dbReference type="InterPro" id="IPR016035">
    <property type="entry name" value="Acyl_Trfase/lysoPLipase"/>
</dbReference>
<gene>
    <name evidence="10" type="primary">ncyC</name>
</gene>
<evidence type="ECO:0000256" key="4">
    <source>
        <dbReference type="ARBA" id="ARBA00022679"/>
    </source>
</evidence>
<dbReference type="SUPFAM" id="SSF53901">
    <property type="entry name" value="Thiolase-like"/>
    <property type="match status" value="1"/>
</dbReference>
<dbReference type="Gene3D" id="3.40.50.150">
    <property type="entry name" value="Vaccinia Virus protein VP39"/>
    <property type="match status" value="1"/>
</dbReference>
<dbReference type="SMART" id="SM01294">
    <property type="entry name" value="PKS_PP_betabranch"/>
    <property type="match status" value="1"/>
</dbReference>
<keyword evidence="4" id="KW-0808">Transferase</keyword>
<keyword evidence="6" id="KW-0511">Multifunctional enzyme</keyword>
<dbReference type="GO" id="GO:0004312">
    <property type="term" value="F:fatty acid synthase activity"/>
    <property type="evidence" value="ECO:0007669"/>
    <property type="project" value="TreeGrafter"/>
</dbReference>
<feature type="domain" description="Carrier" evidence="8">
    <location>
        <begin position="1794"/>
        <end position="1871"/>
    </location>
</feature>
<dbReference type="PROSITE" id="PS52004">
    <property type="entry name" value="KS3_2"/>
    <property type="match status" value="1"/>
</dbReference>
<dbReference type="InterPro" id="IPR050091">
    <property type="entry name" value="PKS_NRPS_Biosynth_Enz"/>
</dbReference>
<dbReference type="InterPro" id="IPR036736">
    <property type="entry name" value="ACP-like_sf"/>
</dbReference>
<dbReference type="GO" id="GO:0071770">
    <property type="term" value="P:DIM/DIP cell wall layer assembly"/>
    <property type="evidence" value="ECO:0007669"/>
    <property type="project" value="TreeGrafter"/>
</dbReference>
<dbReference type="Pfam" id="PF00698">
    <property type="entry name" value="Acyl_transf_1"/>
    <property type="match status" value="1"/>
</dbReference>
<evidence type="ECO:0000259" key="9">
    <source>
        <dbReference type="PROSITE" id="PS52004"/>
    </source>
</evidence>
<organism evidence="10">
    <name type="scientific">Nannocystis sp. MB1016</name>
    <dbReference type="NCBI Taxonomy" id="1696011"/>
    <lineage>
        <taxon>Bacteria</taxon>
        <taxon>Pseudomonadati</taxon>
        <taxon>Myxococcota</taxon>
        <taxon>Polyangia</taxon>
        <taxon>Nannocystales</taxon>
        <taxon>Nannocystaceae</taxon>
        <taxon>Nannocystis</taxon>
    </lineage>
</organism>
<dbReference type="SMART" id="SM00825">
    <property type="entry name" value="PKS_KS"/>
    <property type="match status" value="1"/>
</dbReference>
<keyword evidence="5" id="KW-0677">Repeat</keyword>
<dbReference type="Gene3D" id="3.40.50.720">
    <property type="entry name" value="NAD(P)-binding Rossmann-like Domain"/>
    <property type="match status" value="1"/>
</dbReference>
<keyword evidence="3" id="KW-0597">Phosphoprotein</keyword>
<dbReference type="Pfam" id="PF02801">
    <property type="entry name" value="Ketoacyl-synt_C"/>
    <property type="match status" value="1"/>
</dbReference>
<dbReference type="Pfam" id="PF08242">
    <property type="entry name" value="Methyltransf_12"/>
    <property type="match status" value="1"/>
</dbReference>
<dbReference type="InterPro" id="IPR029063">
    <property type="entry name" value="SAM-dependent_MTases_sf"/>
</dbReference>
<evidence type="ECO:0000256" key="6">
    <source>
        <dbReference type="ARBA" id="ARBA00023268"/>
    </source>
</evidence>
<dbReference type="GO" id="GO:0005886">
    <property type="term" value="C:plasma membrane"/>
    <property type="evidence" value="ECO:0007669"/>
    <property type="project" value="TreeGrafter"/>
</dbReference>
<dbReference type="Gene3D" id="3.40.366.10">
    <property type="entry name" value="Malonyl-Coenzyme A Acyl Carrier Protein, domain 2"/>
    <property type="match status" value="1"/>
</dbReference>
<dbReference type="SMART" id="SM00828">
    <property type="entry name" value="PKS_MT"/>
    <property type="match status" value="1"/>
</dbReference>
<keyword evidence="2" id="KW-0596">Phosphopantetheine</keyword>
<dbReference type="SUPFAM" id="SSF53335">
    <property type="entry name" value="S-adenosyl-L-methionine-dependent methyltransferases"/>
    <property type="match status" value="1"/>
</dbReference>
<dbReference type="SUPFAM" id="SSF51735">
    <property type="entry name" value="NAD(P)-binding Rossmann-fold domains"/>
    <property type="match status" value="2"/>
</dbReference>
<sequence length="1899" mass="196497">MTTQREEQLLQRLREATLALRDTLDERDALLAARSEPIAVVGVGCRFPGGADDPARFWELLRDGRDAIGPLTPRWQLVGGQPGPAAPRWAGLLTGAVDGFDPAFFGISPREAAALDPQQRLLLEVGWEALEDAGVPPHVLKGSRTGVFVGATNLDYAALLARLPPAQQDAYTITGNLLSVAAGRLSYTWGLQGPCMTIDTVCSSSLVAVHLACQSLRAGESDLALAGGVNLILAPESMDGVARTQALAPDGRCKTFDALANGFARGEGCGVVALKRLRDARRAGDPIRAVIRGSAVNQDGASTGLTAPNVRAQEAMLREALANARVAAEDIGFVETHGTGTSLGDPIEVEALRSVLGAPRADGGRCLLGAVKTNLGHLEAAAGIAGLIKAILALQHESIPPNLHYRATNPRIRLEDSALALATAPTPWPRAGRPRLAGVSAFGLSGTNAHVILEEAPAELALGTGDGAAGGLARGTGAEVAGGLARGTGAAATGSLAHGTGAGAPWNMAHRTGHESPGDLAIGSGPETLVVLSAKSPEGLAAVAGRLGEHLAGSRVGLADLAFSLATTRSPLEQRAAVVAGSRAELAGALARLAAGETPPEAIRGAVRPTRGALAFLFTGQGAQVVGMGRELATAWPAFRAAFEACTALLDRELERPLTEVMWAEPGTAAAALLDQTMYTQPALFAFQVGLLALWRSWGIEPALLAGHSIGELSAAYAAGVFSLADAARLVAARARLMQALPAGVMVAITANEAEVRAVVEPFAAEASIAAINGPEQVVVAGTPGAVEAIAATLAARGRKTRALPVSHAFHSPMMEPMLAEFGRVAATVTFAAPSRPVVSNVSGALAGAELATAAYWVRHARAAVRFADGVRALHEAGARTFVEVGPRPALLAGVPSCLPGVELALVASLRGGRAETTSVLAALGALWAGGAEVDWRGVFVAGGRRVPLPHYPWQRQRCWFEAPRTTTVGALHDAVARGDALAGGAKTTVGALYDAVARGDALAGGASEIDGGERYLTFAPFAAPVAGFSWVLATVDPAGHPEQARQVVAAQRAMREVLFRGVELARCADVLDFGCGYATDLLRLGEAHPHLKLHGYTVSAEQARIGGERARRAGLAGRVEVFHRDSAAGPYVRDYDLMVGVEVVCHIRDKEALFERIGAHLRPGGALVLSDFVSGLSSDIEHEEAGSFLATAERWVEVLSRNGLQLVECVDVSREIANFLDDPEFERNAAAVGAAGTAAALKSYDQLGRLLRRRMASYVLMTARRVTTAPASLAAENRRALAERTPYAAVAGATAGPREDDDGRYLEVAWEPAAVPRASARAGRWLVLGDGDGLAATLRAALAEAGQTVVVAGAARVQSEVRARLADAFQGAAPTAVVHLGTLDAAGGADAVEAASQAAEEVLATVQALAGMRWRDPPRLWLVTRGAQAVAPGEEVAPVQAPVLGLGRVIATEHAELRCARVDLPTQRATDELEALTRELLADDAEDEVALRSGGRFVARLVRQTPQARPGGPVVRDGAAYLVTGGLGALGLEVAAWLAEQGAGHLVLVGRRGATEGPQQAAIEALTARGVRVTVARADVAAPAELEQVLAAVRAAGAPLRGVVHAAGVADPAMLVDLTPARLRAVLAPKLGGALLLDALTRAAELDFFVLYASVSGLLGLPGTGNYAAANAALDAVAHHRRARGLPALSVDWGIFTGLGLAARADERSAAAFSAGLRGMTAGEGLLALGRLLASDRTQVAVAPFDGAQWVESYPVAAASRRLAPLFAAHSPDAGTTAARELRAQVLAAEPSMRPGLMLLAIRGHAAHVLRIAETALDVQAPLTSLGMDSLMGLELRNRIEVALGIRSPATLLWTYPTVAALSEHLLAELGAPSPAPSEELSPEAAQRLIDEEFEALL</sequence>
<dbReference type="GO" id="GO:0005737">
    <property type="term" value="C:cytoplasm"/>
    <property type="evidence" value="ECO:0007669"/>
    <property type="project" value="UniProtKB-SubCell"/>
</dbReference>
<dbReference type="InterPro" id="IPR006162">
    <property type="entry name" value="Ppantetheine_attach_site"/>
</dbReference>
<dbReference type="Pfam" id="PF00109">
    <property type="entry name" value="ketoacyl-synt"/>
    <property type="match status" value="1"/>
</dbReference>
<dbReference type="InterPro" id="IPR009081">
    <property type="entry name" value="PP-bd_ACP"/>
</dbReference>
<dbReference type="InterPro" id="IPR014031">
    <property type="entry name" value="Ketoacyl_synth_C"/>
</dbReference>
<dbReference type="SUPFAM" id="SSF55048">
    <property type="entry name" value="Probable ACP-binding domain of malonyl-CoA ACP transacylase"/>
    <property type="match status" value="1"/>
</dbReference>
<dbReference type="InterPro" id="IPR016036">
    <property type="entry name" value="Malonyl_transacylase_ACP-bd"/>
</dbReference>
<evidence type="ECO:0000256" key="7">
    <source>
        <dbReference type="ARBA" id="ARBA00054155"/>
    </source>
</evidence>
<dbReference type="EMBL" id="KT067736">
    <property type="protein sequence ID" value="ALD82523.1"/>
    <property type="molecule type" value="Genomic_DNA"/>
</dbReference>
<dbReference type="InterPro" id="IPR013968">
    <property type="entry name" value="PKS_KR"/>
</dbReference>
<dbReference type="Gene3D" id="3.30.70.3290">
    <property type="match status" value="1"/>
</dbReference>
<evidence type="ECO:0000256" key="2">
    <source>
        <dbReference type="ARBA" id="ARBA00022450"/>
    </source>
</evidence>
<dbReference type="InterPro" id="IPR020841">
    <property type="entry name" value="PKS_Beta-ketoAc_synthase_dom"/>
</dbReference>
<dbReference type="FunFam" id="3.40.366.10:FF:000002">
    <property type="entry name" value="Probable polyketide synthase 2"/>
    <property type="match status" value="1"/>
</dbReference>
<dbReference type="Gene3D" id="3.40.47.10">
    <property type="match status" value="1"/>
</dbReference>